<dbReference type="AlphaFoldDB" id="A0AAN7RP84"/>
<evidence type="ECO:0000313" key="1">
    <source>
        <dbReference type="EMBL" id="KAK4811562.1"/>
    </source>
</evidence>
<name>A0AAN7RP84_MYCAM</name>
<dbReference type="Proteomes" id="UP001333110">
    <property type="component" value="Unassembled WGS sequence"/>
</dbReference>
<organism evidence="1 2">
    <name type="scientific">Mycteria americana</name>
    <name type="common">Wood stork</name>
    <dbReference type="NCBI Taxonomy" id="33587"/>
    <lineage>
        <taxon>Eukaryota</taxon>
        <taxon>Metazoa</taxon>
        <taxon>Chordata</taxon>
        <taxon>Craniata</taxon>
        <taxon>Vertebrata</taxon>
        <taxon>Euteleostomi</taxon>
        <taxon>Archelosauria</taxon>
        <taxon>Archosauria</taxon>
        <taxon>Dinosauria</taxon>
        <taxon>Saurischia</taxon>
        <taxon>Theropoda</taxon>
        <taxon>Coelurosauria</taxon>
        <taxon>Aves</taxon>
        <taxon>Neognathae</taxon>
        <taxon>Neoaves</taxon>
        <taxon>Aequornithes</taxon>
        <taxon>Ciconiiformes</taxon>
        <taxon>Ciconiidae</taxon>
        <taxon>Mycteria</taxon>
    </lineage>
</organism>
<evidence type="ECO:0000313" key="2">
    <source>
        <dbReference type="Proteomes" id="UP001333110"/>
    </source>
</evidence>
<keyword evidence="2" id="KW-1185">Reference proteome</keyword>
<dbReference type="EMBL" id="JAUNZN010000017">
    <property type="protein sequence ID" value="KAK4811562.1"/>
    <property type="molecule type" value="Genomic_DNA"/>
</dbReference>
<proteinExistence type="predicted"/>
<protein>
    <submittedName>
        <fullName evidence="1">Uncharacterized protein</fullName>
    </submittedName>
</protein>
<reference evidence="1 2" key="1">
    <citation type="journal article" date="2023" name="J. Hered.">
        <title>Chromosome-level genome of the wood stork (Mycteria americana) provides insight into avian chromosome evolution.</title>
        <authorList>
            <person name="Flamio R. Jr."/>
            <person name="Ramstad K.M."/>
        </authorList>
    </citation>
    <scope>NUCLEOTIDE SEQUENCE [LARGE SCALE GENOMIC DNA]</scope>
    <source>
        <strain evidence="1">JAX WOST 10</strain>
    </source>
</reference>
<gene>
    <name evidence="1" type="ORF">QYF61_016021</name>
</gene>
<accession>A0AAN7RP84</accession>
<sequence length="162" mass="18492">MEFYLNTRKHLITVRMNQALGQVAQRSCIVHGDNQNPTGLIATDFFVSRLPYDDQILEGMSSEEWLRALGLSRLEKRRLMGNLIALCSFLRRGCGEGDAELFSWGSRDRTPGNGSKLHQGRFRLDMRKQFFTQRVVKPWNRLPGEVVDAPSLSEFEAFGQCP</sequence>
<comment type="caution">
    <text evidence="1">The sequence shown here is derived from an EMBL/GenBank/DDBJ whole genome shotgun (WGS) entry which is preliminary data.</text>
</comment>